<dbReference type="AlphaFoldDB" id="A0A1S7B8P2"/>
<proteinExistence type="predicted"/>
<protein>
    <submittedName>
        <fullName evidence="3">Ribosomal protein S18 acetylase RimI-like enzyme</fullName>
    </submittedName>
</protein>
<keyword evidence="4" id="KW-1185">Reference proteome</keyword>
<dbReference type="GO" id="GO:0005840">
    <property type="term" value="C:ribosome"/>
    <property type="evidence" value="ECO:0007669"/>
    <property type="project" value="UniProtKB-KW"/>
</dbReference>
<dbReference type="InterPro" id="IPR050832">
    <property type="entry name" value="Bact_Acetyltransf"/>
</dbReference>
<keyword evidence="2" id="KW-0012">Acyltransferase</keyword>
<evidence type="ECO:0000313" key="4">
    <source>
        <dbReference type="Proteomes" id="UP000266915"/>
    </source>
</evidence>
<keyword evidence="3" id="KW-0687">Ribonucleoprotein</keyword>
<comment type="caution">
    <text evidence="3">The sequence shown here is derived from an EMBL/GenBank/DDBJ whole genome shotgun (WGS) entry which is preliminary data.</text>
</comment>
<dbReference type="Proteomes" id="UP000266915">
    <property type="component" value="Unassembled WGS sequence"/>
</dbReference>
<dbReference type="CDD" id="cd04301">
    <property type="entry name" value="NAT_SF"/>
    <property type="match status" value="1"/>
</dbReference>
<dbReference type="KEGG" id="pflu:BWO91_08655"/>
<dbReference type="Pfam" id="PF00583">
    <property type="entry name" value="Acetyltransf_1"/>
    <property type="match status" value="1"/>
</dbReference>
<reference evidence="3 4" key="1">
    <citation type="submission" date="2018-11" db="EMBL/GenBank/DDBJ databases">
        <title>Sequencing the genomes of 1000 actinobacteria strains.</title>
        <authorList>
            <person name="Klenk H.-P."/>
        </authorList>
    </citation>
    <scope>NUCLEOTIDE SEQUENCE [LARGE SCALE GENOMIC DNA]</scope>
    <source>
        <strain evidence="3 4">DSM 14012</strain>
    </source>
</reference>
<dbReference type="GO" id="GO:0016747">
    <property type="term" value="F:acyltransferase activity, transferring groups other than amino-acyl groups"/>
    <property type="evidence" value="ECO:0007669"/>
    <property type="project" value="InterPro"/>
</dbReference>
<gene>
    <name evidence="3" type="ORF">EDD42_1636</name>
</gene>
<dbReference type="InterPro" id="IPR000182">
    <property type="entry name" value="GNAT_dom"/>
</dbReference>
<keyword evidence="3" id="KW-0689">Ribosomal protein</keyword>
<dbReference type="OrthoDB" id="9805924at2"/>
<dbReference type="PANTHER" id="PTHR43877">
    <property type="entry name" value="AMINOALKYLPHOSPHONATE N-ACETYLTRANSFERASE-RELATED-RELATED"/>
    <property type="match status" value="1"/>
</dbReference>
<dbReference type="PANTHER" id="PTHR43877:SF1">
    <property type="entry name" value="ACETYLTRANSFERASE"/>
    <property type="match status" value="1"/>
</dbReference>
<dbReference type="InterPro" id="IPR016181">
    <property type="entry name" value="Acyl_CoA_acyltransferase"/>
</dbReference>
<name>A0A1S7B8P2_9MICO</name>
<dbReference type="Gene3D" id="3.40.630.30">
    <property type="match status" value="1"/>
</dbReference>
<accession>A0A1S7B8P2</accession>
<dbReference type="STRING" id="150123.BWO91_08655"/>
<evidence type="ECO:0000313" key="3">
    <source>
        <dbReference type="EMBL" id="ROR81570.1"/>
    </source>
</evidence>
<evidence type="ECO:0000256" key="2">
    <source>
        <dbReference type="ARBA" id="ARBA00023315"/>
    </source>
</evidence>
<sequence length="148" mass="16132">MSVTIRPAVESDLFAWHALYSGYGEFYGNPLTDEKAVLVWGWLSDPTHPLTALVAEDAQGALVGLAHYRVFPRALAGGTGLYLDDLFVAEDARTGGVGTALIEHVRDLAKADGHSVVRWITAADNERAQAVYDKLATRTSWVTYDLEP</sequence>
<organism evidence="3 4">
    <name type="scientific">Plantibacter flavus</name>
    <dbReference type="NCBI Taxonomy" id="150123"/>
    <lineage>
        <taxon>Bacteria</taxon>
        <taxon>Bacillati</taxon>
        <taxon>Actinomycetota</taxon>
        <taxon>Actinomycetes</taxon>
        <taxon>Micrococcales</taxon>
        <taxon>Microbacteriaceae</taxon>
        <taxon>Plantibacter</taxon>
    </lineage>
</organism>
<dbReference type="RefSeq" id="WP_064295157.1">
    <property type="nucleotide sequence ID" value="NZ_CP019402.1"/>
</dbReference>
<keyword evidence="1" id="KW-0808">Transferase</keyword>
<dbReference type="SUPFAM" id="SSF55729">
    <property type="entry name" value="Acyl-CoA N-acyltransferases (Nat)"/>
    <property type="match status" value="1"/>
</dbReference>
<evidence type="ECO:0000256" key="1">
    <source>
        <dbReference type="ARBA" id="ARBA00022679"/>
    </source>
</evidence>
<dbReference type="EMBL" id="RKHL01000001">
    <property type="protein sequence ID" value="ROR81570.1"/>
    <property type="molecule type" value="Genomic_DNA"/>
</dbReference>
<dbReference type="PROSITE" id="PS51186">
    <property type="entry name" value="GNAT"/>
    <property type="match status" value="1"/>
</dbReference>